<sequence>MIDAHYWQSIMASAWQALSWSWLLYTVLWSGLTIAVYLLAVQVYRRSGFHSLAIPVVTAGATMVVVLVATGTAYNDYAQSVALLKWMLVPALVLLAVPMRQQLQRLRAVWLPLTMAVLAGSATAIASTLGIALLLGVDETTLISMLPKSATMPIAIQGAQALGGVGGIVALNVVATGVLGAMMVPWLLRQLRIEDEVVRAATSGLVAHAIGTAREMQQSPATGAFSALAMSLTALCTAVLLPLAVWLLRLWSH</sequence>
<evidence type="ECO:0000256" key="5">
    <source>
        <dbReference type="SAM" id="Phobius"/>
    </source>
</evidence>
<dbReference type="Pfam" id="PF04172">
    <property type="entry name" value="LrgB"/>
    <property type="match status" value="1"/>
</dbReference>
<dbReference type="PANTHER" id="PTHR30249:SF0">
    <property type="entry name" value="PLASTIDAL GLYCOLATE_GLYCERATE TRANSLOCATOR 1, CHLOROPLASTIC"/>
    <property type="match status" value="1"/>
</dbReference>
<protein>
    <submittedName>
        <fullName evidence="6">LrgB family protein</fullName>
    </submittedName>
</protein>
<proteinExistence type="predicted"/>
<dbReference type="PANTHER" id="PTHR30249">
    <property type="entry name" value="PUTATIVE SEROTONIN TRANSPORTER"/>
    <property type="match status" value="1"/>
</dbReference>
<dbReference type="AlphaFoldDB" id="A0A4S5C246"/>
<evidence type="ECO:0000256" key="4">
    <source>
        <dbReference type="ARBA" id="ARBA00023136"/>
    </source>
</evidence>
<keyword evidence="4 5" id="KW-0472">Membrane</keyword>
<dbReference type="Proteomes" id="UP000306236">
    <property type="component" value="Unassembled WGS sequence"/>
</dbReference>
<dbReference type="OrthoDB" id="9811701at2"/>
<comment type="subcellular location">
    <subcellularLocation>
        <location evidence="1">Membrane</location>
        <topology evidence="1">Multi-pass membrane protein</topology>
    </subcellularLocation>
</comment>
<gene>
    <name evidence="6" type="ORF">E8K88_01115</name>
</gene>
<dbReference type="GO" id="GO:0016020">
    <property type="term" value="C:membrane"/>
    <property type="evidence" value="ECO:0007669"/>
    <property type="project" value="UniProtKB-SubCell"/>
</dbReference>
<organism evidence="6 7">
    <name type="scientific">Lampropedia aestuarii</name>
    <dbReference type="NCBI Taxonomy" id="2562762"/>
    <lineage>
        <taxon>Bacteria</taxon>
        <taxon>Pseudomonadati</taxon>
        <taxon>Pseudomonadota</taxon>
        <taxon>Betaproteobacteria</taxon>
        <taxon>Burkholderiales</taxon>
        <taxon>Comamonadaceae</taxon>
        <taxon>Lampropedia</taxon>
    </lineage>
</organism>
<feature type="transmembrane region" description="Helical" evidence="5">
    <location>
        <begin position="154"/>
        <end position="182"/>
    </location>
</feature>
<evidence type="ECO:0000256" key="1">
    <source>
        <dbReference type="ARBA" id="ARBA00004141"/>
    </source>
</evidence>
<comment type="caution">
    <text evidence="6">The sequence shown here is derived from an EMBL/GenBank/DDBJ whole genome shotgun (WGS) entry which is preliminary data.</text>
</comment>
<dbReference type="RefSeq" id="WP_136404785.1">
    <property type="nucleotide sequence ID" value="NZ_SSWX01000001.1"/>
</dbReference>
<dbReference type="EMBL" id="SSWX01000001">
    <property type="protein sequence ID" value="THJ36526.1"/>
    <property type="molecule type" value="Genomic_DNA"/>
</dbReference>
<evidence type="ECO:0000256" key="3">
    <source>
        <dbReference type="ARBA" id="ARBA00022989"/>
    </source>
</evidence>
<keyword evidence="7" id="KW-1185">Reference proteome</keyword>
<evidence type="ECO:0000256" key="2">
    <source>
        <dbReference type="ARBA" id="ARBA00022692"/>
    </source>
</evidence>
<feature type="transmembrane region" description="Helical" evidence="5">
    <location>
        <begin position="20"/>
        <end position="40"/>
    </location>
</feature>
<feature type="transmembrane region" description="Helical" evidence="5">
    <location>
        <begin position="52"/>
        <end position="71"/>
    </location>
</feature>
<evidence type="ECO:0000313" key="7">
    <source>
        <dbReference type="Proteomes" id="UP000306236"/>
    </source>
</evidence>
<feature type="transmembrane region" description="Helical" evidence="5">
    <location>
        <begin position="109"/>
        <end position="134"/>
    </location>
</feature>
<accession>A0A4S5C246</accession>
<feature type="transmembrane region" description="Helical" evidence="5">
    <location>
        <begin position="77"/>
        <end position="97"/>
    </location>
</feature>
<keyword evidence="3 5" id="KW-1133">Transmembrane helix</keyword>
<feature type="transmembrane region" description="Helical" evidence="5">
    <location>
        <begin position="224"/>
        <end position="248"/>
    </location>
</feature>
<dbReference type="InterPro" id="IPR007300">
    <property type="entry name" value="CidB/LrgB"/>
</dbReference>
<keyword evidence="2 5" id="KW-0812">Transmembrane</keyword>
<reference evidence="6 7" key="1">
    <citation type="submission" date="2019-04" db="EMBL/GenBank/DDBJ databases">
        <title>Lampropedia sp YIM MLB12 draf genome.</title>
        <authorList>
            <person name="Wang Y.-X."/>
        </authorList>
    </citation>
    <scope>NUCLEOTIDE SEQUENCE [LARGE SCALE GENOMIC DNA]</scope>
    <source>
        <strain evidence="6 7">YIM MLB12</strain>
    </source>
</reference>
<name>A0A4S5C246_9BURK</name>
<evidence type="ECO:0000313" key="6">
    <source>
        <dbReference type="EMBL" id="THJ36526.1"/>
    </source>
</evidence>